<dbReference type="GO" id="GO:0005829">
    <property type="term" value="C:cytosol"/>
    <property type="evidence" value="ECO:0007669"/>
    <property type="project" value="TreeGrafter"/>
</dbReference>
<dbReference type="InterPro" id="IPR013078">
    <property type="entry name" value="His_Pase_superF_clade-1"/>
</dbReference>
<dbReference type="GO" id="GO:0045820">
    <property type="term" value="P:negative regulation of glycolytic process"/>
    <property type="evidence" value="ECO:0007669"/>
    <property type="project" value="TreeGrafter"/>
</dbReference>
<dbReference type="AlphaFoldDB" id="A0A929MT18"/>
<keyword evidence="1" id="KW-0378">Hydrolase</keyword>
<feature type="active site" description="Tele-phosphohistidine intermediate" evidence="2">
    <location>
        <position position="12"/>
    </location>
</feature>
<evidence type="ECO:0000256" key="1">
    <source>
        <dbReference type="ARBA" id="ARBA00022801"/>
    </source>
</evidence>
<dbReference type="RefSeq" id="WP_268443129.1">
    <property type="nucleotide sequence ID" value="NZ_CAJPUI010000001.1"/>
</dbReference>
<dbReference type="InterPro" id="IPR051695">
    <property type="entry name" value="Phosphoglycerate_Mutase"/>
</dbReference>
<dbReference type="PANTHER" id="PTHR46517">
    <property type="entry name" value="FRUCTOSE-2,6-BISPHOSPHATASE TIGAR"/>
    <property type="match status" value="1"/>
</dbReference>
<dbReference type="SMART" id="SM00855">
    <property type="entry name" value="PGAM"/>
    <property type="match status" value="1"/>
</dbReference>
<reference evidence="4" key="1">
    <citation type="submission" date="2020-04" db="EMBL/GenBank/DDBJ databases">
        <title>Deep metagenomics examines the oral microbiome during advanced dental caries in children, revealing novel taxa and co-occurrences with host molecules.</title>
        <authorList>
            <person name="Baker J.L."/>
            <person name="Morton J.T."/>
            <person name="Dinis M."/>
            <person name="Alvarez R."/>
            <person name="Tran N.C."/>
            <person name="Knight R."/>
            <person name="Edlund A."/>
        </authorList>
    </citation>
    <scope>NUCLEOTIDE SEQUENCE</scope>
    <source>
        <strain evidence="4">JCVI_23_bin.16</strain>
    </source>
</reference>
<feature type="active site" description="Proton donor/acceptor" evidence="2">
    <location>
        <position position="89"/>
    </location>
</feature>
<evidence type="ECO:0000256" key="3">
    <source>
        <dbReference type="PIRSR" id="PIRSR613078-2"/>
    </source>
</evidence>
<dbReference type="GO" id="GO:0043456">
    <property type="term" value="P:regulation of pentose-phosphate shunt"/>
    <property type="evidence" value="ECO:0007669"/>
    <property type="project" value="TreeGrafter"/>
</dbReference>
<gene>
    <name evidence="4" type="ORF">HXK00_06215</name>
</gene>
<dbReference type="Pfam" id="PF00300">
    <property type="entry name" value="His_Phos_1"/>
    <property type="match status" value="1"/>
</dbReference>
<feature type="binding site" evidence="3">
    <location>
        <position position="61"/>
    </location>
    <ligand>
        <name>substrate</name>
    </ligand>
</feature>
<dbReference type="SUPFAM" id="SSF53254">
    <property type="entry name" value="Phosphoglycerate mutase-like"/>
    <property type="match status" value="1"/>
</dbReference>
<protein>
    <submittedName>
        <fullName evidence="4">Histidine phosphatase family protein</fullName>
    </submittedName>
</protein>
<dbReference type="EMBL" id="JABZFV010000162">
    <property type="protein sequence ID" value="MBF0935221.1"/>
    <property type="molecule type" value="Genomic_DNA"/>
</dbReference>
<evidence type="ECO:0000256" key="2">
    <source>
        <dbReference type="PIRSR" id="PIRSR613078-1"/>
    </source>
</evidence>
<proteinExistence type="predicted"/>
<dbReference type="InterPro" id="IPR029033">
    <property type="entry name" value="His_PPase_superfam"/>
</dbReference>
<evidence type="ECO:0000313" key="4">
    <source>
        <dbReference type="EMBL" id="MBF0935221.1"/>
    </source>
</evidence>
<dbReference type="Proteomes" id="UP000757900">
    <property type="component" value="Unassembled WGS sequence"/>
</dbReference>
<name>A0A929MT18_ABIDE</name>
<organism evidence="4 5">
    <name type="scientific">Abiotrophia defectiva</name>
    <name type="common">Streptococcus defectivus</name>
    <dbReference type="NCBI Taxonomy" id="46125"/>
    <lineage>
        <taxon>Bacteria</taxon>
        <taxon>Bacillati</taxon>
        <taxon>Bacillota</taxon>
        <taxon>Bacilli</taxon>
        <taxon>Lactobacillales</taxon>
        <taxon>Aerococcaceae</taxon>
        <taxon>Abiotrophia</taxon>
    </lineage>
</organism>
<sequence length="231" mass="26098">MTKGVTFYFVRHGETYLNRLGRFQGWADAPLTPEGLEIVHQSGRGLADVKFDAVYTSDLGRTIKTAQILLEENHHSQDLTITPMPEFREVFFGYYEGLEAQSVWRDMIAETNHELGLPRDAGIQVEATMNKMKASDPTGLAENYLEFWQRVETGLLELLNRHAGSDQTILVVCHGLTIQNLIHGLVADFELGEPLANASVTTVKYLHGQFQLIAYNQTEHFKDMVDVMELL</sequence>
<dbReference type="Gene3D" id="3.40.50.1240">
    <property type="entry name" value="Phosphoglycerate mutase-like"/>
    <property type="match status" value="1"/>
</dbReference>
<accession>A0A929MT18</accession>
<dbReference type="PANTHER" id="PTHR46517:SF1">
    <property type="entry name" value="FRUCTOSE-2,6-BISPHOSPHATASE TIGAR"/>
    <property type="match status" value="1"/>
</dbReference>
<feature type="binding site" evidence="3">
    <location>
        <begin position="11"/>
        <end position="18"/>
    </location>
    <ligand>
        <name>substrate</name>
    </ligand>
</feature>
<dbReference type="GO" id="GO:0004331">
    <property type="term" value="F:fructose-2,6-bisphosphate 2-phosphatase activity"/>
    <property type="evidence" value="ECO:0007669"/>
    <property type="project" value="TreeGrafter"/>
</dbReference>
<comment type="caution">
    <text evidence="4">The sequence shown here is derived from an EMBL/GenBank/DDBJ whole genome shotgun (WGS) entry which is preliminary data.</text>
</comment>
<dbReference type="CDD" id="cd07067">
    <property type="entry name" value="HP_PGM_like"/>
    <property type="match status" value="1"/>
</dbReference>
<evidence type="ECO:0000313" key="5">
    <source>
        <dbReference type="Proteomes" id="UP000757900"/>
    </source>
</evidence>